<dbReference type="GO" id="GO:0043565">
    <property type="term" value="F:sequence-specific DNA binding"/>
    <property type="evidence" value="ECO:0007669"/>
    <property type="project" value="InterPro"/>
</dbReference>
<reference evidence="7 8" key="1">
    <citation type="submission" date="2020-12" db="EMBL/GenBank/DDBJ databases">
        <title>Metabolic potential, ecology and presence of endohyphal bacteria is reflected in genomic diversity of Mucoromycotina.</title>
        <authorList>
            <person name="Muszewska A."/>
            <person name="Okrasinska A."/>
            <person name="Steczkiewicz K."/>
            <person name="Drgas O."/>
            <person name="Orlowska M."/>
            <person name="Perlinska-Lenart U."/>
            <person name="Aleksandrzak-Piekarczyk T."/>
            <person name="Szatraj K."/>
            <person name="Zielenkiewicz U."/>
            <person name="Pilsyk S."/>
            <person name="Malc E."/>
            <person name="Mieczkowski P."/>
            <person name="Kruszewska J.S."/>
            <person name="Biernat P."/>
            <person name="Pawlowska J."/>
        </authorList>
    </citation>
    <scope>NUCLEOTIDE SEQUENCE [LARGE SCALE GENOMIC DNA]</scope>
    <source>
        <strain evidence="7 8">CBS 142.35</strain>
    </source>
</reference>
<dbReference type="SUPFAM" id="SSF57716">
    <property type="entry name" value="Glucocorticoid receptor-like (DNA-binding domain)"/>
    <property type="match status" value="1"/>
</dbReference>
<dbReference type="PANTHER" id="PTHR45658">
    <property type="entry name" value="GATA TRANSCRIPTION FACTOR"/>
    <property type="match status" value="1"/>
</dbReference>
<evidence type="ECO:0000313" key="8">
    <source>
        <dbReference type="Proteomes" id="UP000646827"/>
    </source>
</evidence>
<evidence type="ECO:0000256" key="5">
    <source>
        <dbReference type="SAM" id="MobiDB-lite"/>
    </source>
</evidence>
<dbReference type="GO" id="GO:0008270">
    <property type="term" value="F:zinc ion binding"/>
    <property type="evidence" value="ECO:0007669"/>
    <property type="project" value="UniProtKB-KW"/>
</dbReference>
<keyword evidence="8" id="KW-1185">Reference proteome</keyword>
<feature type="domain" description="GATA-type" evidence="6">
    <location>
        <begin position="254"/>
        <end position="289"/>
    </location>
</feature>
<evidence type="ECO:0000313" key="7">
    <source>
        <dbReference type="EMBL" id="KAG2217183.1"/>
    </source>
</evidence>
<dbReference type="InterPro" id="IPR000679">
    <property type="entry name" value="Znf_GATA"/>
</dbReference>
<dbReference type="Pfam" id="PF00320">
    <property type="entry name" value="GATA"/>
    <property type="match status" value="1"/>
</dbReference>
<dbReference type="PANTHER" id="PTHR45658:SF122">
    <property type="entry name" value="GATA ZINC FINGER DOMAIN-CONTAINING PROTEIN 6"/>
    <property type="match status" value="1"/>
</dbReference>
<keyword evidence="1" id="KW-0479">Metal-binding</keyword>
<sequence length="416" mass="46798">MDISKLCTTAPVEEVKVLPSPQSTDTINSHNLTPIAALTDRRRIITSSIPDPCNSLSSDVRLPKIRYPHNNNNDNNEPHTFVNNLSIHDTNQHTSTRTYSETTDFSINNSNKNNIGSKRKYSDNDNSGPQQQSSTLLSNHCIQNNINITDIISQCSRLCDNLDRCKKQSQNENDRQDLLQNAAQTARDILSSLGALQKQQKKHRHYIMDENISSTATSINTEEAESSETIILRRSRTDSDNSTRPKIKRRTKRSTAGQRCHSCHTTETPEWRRGPDGARTLCNACGLHYAKLLRKGSLTVQTQGFLIDNGGVNGVNNALTNNNPNANNDININININNNNNNNGTTQQQLRKRQPRIIQYPIIQVHAKPDTSSTSSSNRVKFINSEISYPRDDKWRICGNRTIPDTSTRIVEIEED</sequence>
<dbReference type="InterPro" id="IPR013088">
    <property type="entry name" value="Znf_NHR/GATA"/>
</dbReference>
<dbReference type="EMBL" id="JAEPRB010000319">
    <property type="protein sequence ID" value="KAG2217183.1"/>
    <property type="molecule type" value="Genomic_DNA"/>
</dbReference>
<dbReference type="AlphaFoldDB" id="A0A8H7RWN0"/>
<proteinExistence type="predicted"/>
<keyword evidence="3" id="KW-0862">Zinc</keyword>
<dbReference type="Proteomes" id="UP000646827">
    <property type="component" value="Unassembled WGS sequence"/>
</dbReference>
<dbReference type="InterPro" id="IPR051140">
    <property type="entry name" value="GATA_TF"/>
</dbReference>
<dbReference type="SMART" id="SM00401">
    <property type="entry name" value="ZnF_GATA"/>
    <property type="match status" value="1"/>
</dbReference>
<evidence type="ECO:0000256" key="3">
    <source>
        <dbReference type="ARBA" id="ARBA00022833"/>
    </source>
</evidence>
<name>A0A8H7RWN0_9FUNG</name>
<feature type="region of interest" description="Disordered" evidence="5">
    <location>
        <begin position="234"/>
        <end position="255"/>
    </location>
</feature>
<comment type="caution">
    <text evidence="7">The sequence shown here is derived from an EMBL/GenBank/DDBJ whole genome shotgun (WGS) entry which is preliminary data.</text>
</comment>
<accession>A0A8H7RWN0</accession>
<feature type="compositionally biased region" description="Low complexity" evidence="5">
    <location>
        <begin position="106"/>
        <end position="116"/>
    </location>
</feature>
<dbReference type="OrthoDB" id="2162994at2759"/>
<feature type="region of interest" description="Disordered" evidence="5">
    <location>
        <begin position="92"/>
        <end position="134"/>
    </location>
</feature>
<organism evidence="7 8">
    <name type="scientific">Circinella minor</name>
    <dbReference type="NCBI Taxonomy" id="1195481"/>
    <lineage>
        <taxon>Eukaryota</taxon>
        <taxon>Fungi</taxon>
        <taxon>Fungi incertae sedis</taxon>
        <taxon>Mucoromycota</taxon>
        <taxon>Mucoromycotina</taxon>
        <taxon>Mucoromycetes</taxon>
        <taxon>Mucorales</taxon>
        <taxon>Lichtheimiaceae</taxon>
        <taxon>Circinella</taxon>
    </lineage>
</organism>
<feature type="compositionally biased region" description="Polar residues" evidence="5">
    <location>
        <begin position="124"/>
        <end position="134"/>
    </location>
</feature>
<dbReference type="PROSITE" id="PS50114">
    <property type="entry name" value="GATA_ZN_FINGER_2"/>
    <property type="match status" value="1"/>
</dbReference>
<dbReference type="GO" id="GO:0006355">
    <property type="term" value="P:regulation of DNA-templated transcription"/>
    <property type="evidence" value="ECO:0007669"/>
    <property type="project" value="InterPro"/>
</dbReference>
<dbReference type="Gene3D" id="3.30.50.10">
    <property type="entry name" value="Erythroid Transcription Factor GATA-1, subunit A"/>
    <property type="match status" value="1"/>
</dbReference>
<evidence type="ECO:0000256" key="1">
    <source>
        <dbReference type="ARBA" id="ARBA00022723"/>
    </source>
</evidence>
<evidence type="ECO:0000256" key="2">
    <source>
        <dbReference type="ARBA" id="ARBA00022771"/>
    </source>
</evidence>
<dbReference type="CDD" id="cd00202">
    <property type="entry name" value="ZnF_GATA"/>
    <property type="match status" value="1"/>
</dbReference>
<evidence type="ECO:0000259" key="6">
    <source>
        <dbReference type="PROSITE" id="PS50114"/>
    </source>
</evidence>
<evidence type="ECO:0000256" key="4">
    <source>
        <dbReference type="PROSITE-ProRule" id="PRU00094"/>
    </source>
</evidence>
<gene>
    <name evidence="7" type="ORF">INT45_013195</name>
</gene>
<protein>
    <recommendedName>
        <fullName evidence="6">GATA-type domain-containing protein</fullName>
    </recommendedName>
</protein>
<feature type="compositionally biased region" description="Polar residues" evidence="5">
    <location>
        <begin position="92"/>
        <end position="105"/>
    </location>
</feature>
<dbReference type="PROSITE" id="PS00344">
    <property type="entry name" value="GATA_ZN_FINGER_1"/>
    <property type="match status" value="1"/>
</dbReference>
<keyword evidence="2 4" id="KW-0863">Zinc-finger</keyword>